<sequence>MGGMTFVSRLLGFVRDIVIARYFGAATGTDAFFVAFRIPNLLRRLFAEGAFAQAFVPVLSDYKERADRTELKRFLDRTAGGLSLALFIITLVGIFAAPALIILFAPGFYRNAGQFELTVTMLRITLPYLFFISLTAFAGAILNTWGRFAIPAFTPVFLNLVMIAAAIWLAPQLSEPITALAWSVLIAGVVQLAFQVPALLRAGVLPRPRYGFHDPGVRRIIKTIGPAIFGASVPQVNLLVDTLIASFLVSGSVSWLYYSDRLVEFPLGIFGVAIGTVILPHLSKNHANRDRDGFSRSLDWALRWVILIGLPATLGLALLSEPMIATLFQYDRFSAHDAEMASRSLMTYAIGLTGFIAIKVLIPGFSSRQDLRTPVRYGVYAILTNLGLNLALIFQLAPIGWGHAGLALATALAALLNAGLLLAKLLKDRIYRPEPGWGIFLLRVALAGGVMSPLLIHASNAYPWQLWSPGDRISHLALWILLGFAAYVSCLTLTGLRPRHMLVPEST</sequence>
<evidence type="ECO:0000256" key="1">
    <source>
        <dbReference type="ARBA" id="ARBA00004651"/>
    </source>
</evidence>
<dbReference type="EMBL" id="AP017928">
    <property type="protein sequence ID" value="BBA35346.1"/>
    <property type="molecule type" value="Genomic_DNA"/>
</dbReference>
<evidence type="ECO:0000256" key="5">
    <source>
        <dbReference type="ARBA" id="ARBA00022984"/>
    </source>
</evidence>
<keyword evidence="10 11" id="KW-0961">Cell wall biogenesis/degradation</keyword>
<evidence type="ECO:0000256" key="8">
    <source>
        <dbReference type="ARBA" id="ARBA00060041"/>
    </source>
</evidence>
<feature type="transmembrane region" description="Helical" evidence="10">
    <location>
        <begin position="377"/>
        <end position="397"/>
    </location>
</feature>
<organism evidence="12 13">
    <name type="scientific">Methylocaldum marinum</name>
    <dbReference type="NCBI Taxonomy" id="1432792"/>
    <lineage>
        <taxon>Bacteria</taxon>
        <taxon>Pseudomonadati</taxon>
        <taxon>Pseudomonadota</taxon>
        <taxon>Gammaproteobacteria</taxon>
        <taxon>Methylococcales</taxon>
        <taxon>Methylococcaceae</taxon>
        <taxon>Methylocaldum</taxon>
    </lineage>
</organism>
<dbReference type="GO" id="GO:0005886">
    <property type="term" value="C:plasma membrane"/>
    <property type="evidence" value="ECO:0007669"/>
    <property type="project" value="UniProtKB-SubCell"/>
</dbReference>
<keyword evidence="7 10" id="KW-0472">Membrane</keyword>
<dbReference type="InterPro" id="IPR051050">
    <property type="entry name" value="Lipid_II_flippase_MurJ/MviN"/>
</dbReference>
<dbReference type="HAMAP" id="MF_02078">
    <property type="entry name" value="MurJ_MviN"/>
    <property type="match status" value="1"/>
</dbReference>
<dbReference type="GO" id="GO:0071555">
    <property type="term" value="P:cell wall organization"/>
    <property type="evidence" value="ECO:0007669"/>
    <property type="project" value="UniProtKB-UniRule"/>
</dbReference>
<keyword evidence="4 10" id="KW-0133">Cell shape</keyword>
<keyword evidence="5 10" id="KW-0573">Peptidoglycan synthesis</keyword>
<dbReference type="InterPro" id="IPR004268">
    <property type="entry name" value="MurJ"/>
</dbReference>
<dbReference type="PANTHER" id="PTHR47019">
    <property type="entry name" value="LIPID II FLIPPASE MURJ"/>
    <property type="match status" value="1"/>
</dbReference>
<feature type="transmembrane region" description="Helical" evidence="10">
    <location>
        <begin position="345"/>
        <end position="365"/>
    </location>
</feature>
<feature type="transmembrane region" description="Helical" evidence="10">
    <location>
        <begin position="304"/>
        <end position="325"/>
    </location>
</feature>
<keyword evidence="2 10" id="KW-1003">Cell membrane</keyword>
<keyword evidence="10 11" id="KW-0813">Transport</keyword>
<gene>
    <name evidence="10" type="primary">murJ</name>
    <name evidence="12" type="ORF">sS8_3408</name>
</gene>
<evidence type="ECO:0000256" key="11">
    <source>
        <dbReference type="PIRNR" id="PIRNR002869"/>
    </source>
</evidence>
<dbReference type="AlphaFoldDB" id="A0A250KUY3"/>
<protein>
    <recommendedName>
        <fullName evidence="10">Probable lipid II flippase MurJ</fullName>
    </recommendedName>
</protein>
<dbReference type="Pfam" id="PF03023">
    <property type="entry name" value="MurJ"/>
    <property type="match status" value="1"/>
</dbReference>
<comment type="subcellular location">
    <subcellularLocation>
        <location evidence="10">Cell inner membrane</location>
        <topology evidence="10">Multi-pass membrane protein</topology>
    </subcellularLocation>
    <subcellularLocation>
        <location evidence="1">Cell membrane</location>
        <topology evidence="1">Multi-pass membrane protein</topology>
    </subcellularLocation>
</comment>
<dbReference type="NCBIfam" id="TIGR01695">
    <property type="entry name" value="murJ_mviN"/>
    <property type="match status" value="1"/>
</dbReference>
<evidence type="ECO:0000313" key="12">
    <source>
        <dbReference type="EMBL" id="BBA35346.1"/>
    </source>
</evidence>
<feature type="transmembrane region" description="Helical" evidence="10">
    <location>
        <begin position="476"/>
        <end position="496"/>
    </location>
</feature>
<evidence type="ECO:0000256" key="7">
    <source>
        <dbReference type="ARBA" id="ARBA00023136"/>
    </source>
</evidence>
<keyword evidence="10" id="KW-0997">Cell inner membrane</keyword>
<dbReference type="PANTHER" id="PTHR47019:SF1">
    <property type="entry name" value="LIPID II FLIPPASE MURJ"/>
    <property type="match status" value="1"/>
</dbReference>
<comment type="similarity">
    <text evidence="9 10 11">Belongs to the MurJ/MviN family.</text>
</comment>
<proteinExistence type="inferred from homology"/>
<dbReference type="UniPathway" id="UPA00219"/>
<evidence type="ECO:0000256" key="2">
    <source>
        <dbReference type="ARBA" id="ARBA00022475"/>
    </source>
</evidence>
<dbReference type="PRINTS" id="PR01806">
    <property type="entry name" value="VIRFACTRMVIN"/>
</dbReference>
<dbReference type="GO" id="GO:0009252">
    <property type="term" value="P:peptidoglycan biosynthetic process"/>
    <property type="evidence" value="ECO:0007669"/>
    <property type="project" value="UniProtKB-UniRule"/>
</dbReference>
<feature type="transmembrane region" description="Helical" evidence="10">
    <location>
        <begin position="82"/>
        <end position="105"/>
    </location>
</feature>
<dbReference type="PIRSF" id="PIRSF002869">
    <property type="entry name" value="MviN"/>
    <property type="match status" value="1"/>
</dbReference>
<evidence type="ECO:0000256" key="10">
    <source>
        <dbReference type="HAMAP-Rule" id="MF_02078"/>
    </source>
</evidence>
<keyword evidence="3 10" id="KW-0812">Transmembrane</keyword>
<dbReference type="CDD" id="cd13123">
    <property type="entry name" value="MATE_MurJ_like"/>
    <property type="match status" value="1"/>
</dbReference>
<evidence type="ECO:0000256" key="4">
    <source>
        <dbReference type="ARBA" id="ARBA00022960"/>
    </source>
</evidence>
<dbReference type="GO" id="GO:0034204">
    <property type="term" value="P:lipid translocation"/>
    <property type="evidence" value="ECO:0007669"/>
    <property type="project" value="TreeGrafter"/>
</dbReference>
<feature type="transmembrane region" description="Helical" evidence="10">
    <location>
        <begin position="265"/>
        <end position="283"/>
    </location>
</feature>
<feature type="transmembrane region" description="Helical" evidence="10">
    <location>
        <begin position="435"/>
        <end position="456"/>
    </location>
</feature>
<comment type="function">
    <text evidence="8 10 11">Involved in peptidoglycan biosynthesis. Transports lipid-linked peptidoglycan precursors from the inner to the outer leaflet of the cytoplasmic membrane.</text>
</comment>
<feature type="transmembrane region" description="Helical" evidence="10">
    <location>
        <begin position="177"/>
        <end position="200"/>
    </location>
</feature>
<feature type="transmembrane region" description="Helical" evidence="10">
    <location>
        <begin position="152"/>
        <end position="171"/>
    </location>
</feature>
<feature type="transmembrane region" description="Helical" evidence="10">
    <location>
        <begin position="403"/>
        <end position="423"/>
    </location>
</feature>
<name>A0A250KUY3_9GAMM</name>
<keyword evidence="13" id="KW-1185">Reference proteome</keyword>
<keyword evidence="6 10" id="KW-1133">Transmembrane helix</keyword>
<dbReference type="Proteomes" id="UP000266313">
    <property type="component" value="Chromosome"/>
</dbReference>
<accession>A0A250KUY3</accession>
<dbReference type="KEGG" id="mmai:sS8_3408"/>
<evidence type="ECO:0000256" key="9">
    <source>
        <dbReference type="ARBA" id="ARBA00061532"/>
    </source>
</evidence>
<dbReference type="GO" id="GO:0015648">
    <property type="term" value="F:lipid-linked peptidoglycan transporter activity"/>
    <property type="evidence" value="ECO:0007669"/>
    <property type="project" value="UniProtKB-UniRule"/>
</dbReference>
<comment type="caution">
    <text evidence="10">Lacks conserved residue(s) required for the propagation of feature annotation.</text>
</comment>
<evidence type="ECO:0000313" key="13">
    <source>
        <dbReference type="Proteomes" id="UP000266313"/>
    </source>
</evidence>
<evidence type="ECO:0000256" key="3">
    <source>
        <dbReference type="ARBA" id="ARBA00022692"/>
    </source>
</evidence>
<reference evidence="12 13" key="1">
    <citation type="submission" date="2016-12" db="EMBL/GenBank/DDBJ databases">
        <title>Genome sequencing of Methylocaldum marinum.</title>
        <authorList>
            <person name="Takeuchi M."/>
            <person name="Kamagata Y."/>
            <person name="Hiraoka S."/>
            <person name="Oshima K."/>
            <person name="Hattori M."/>
            <person name="Iwasaki W."/>
        </authorList>
    </citation>
    <scope>NUCLEOTIDE SEQUENCE [LARGE SCALE GENOMIC DNA]</scope>
    <source>
        <strain evidence="12 13">S8</strain>
    </source>
</reference>
<feature type="transmembrane region" description="Helical" evidence="10">
    <location>
        <begin position="125"/>
        <end position="145"/>
    </location>
</feature>
<evidence type="ECO:0000256" key="6">
    <source>
        <dbReference type="ARBA" id="ARBA00022989"/>
    </source>
</evidence>
<dbReference type="GO" id="GO:0008360">
    <property type="term" value="P:regulation of cell shape"/>
    <property type="evidence" value="ECO:0007669"/>
    <property type="project" value="UniProtKB-UniRule"/>
</dbReference>
<comment type="pathway">
    <text evidence="10">Cell wall biogenesis; peptidoglycan biosynthesis.</text>
</comment>